<comment type="similarity">
    <text evidence="1 4">Belongs to the EF-1-beta/EF-1-delta family.</text>
</comment>
<dbReference type="OrthoDB" id="331763at2759"/>
<organism evidence="8 9">
    <name type="scientific">Dermatophagoides pteronyssinus</name>
    <name type="common">European house dust mite</name>
    <dbReference type="NCBI Taxonomy" id="6956"/>
    <lineage>
        <taxon>Eukaryota</taxon>
        <taxon>Metazoa</taxon>
        <taxon>Ecdysozoa</taxon>
        <taxon>Arthropoda</taxon>
        <taxon>Chelicerata</taxon>
        <taxon>Arachnida</taxon>
        <taxon>Acari</taxon>
        <taxon>Acariformes</taxon>
        <taxon>Sarcoptiformes</taxon>
        <taxon>Astigmata</taxon>
        <taxon>Psoroptidia</taxon>
        <taxon>Analgoidea</taxon>
        <taxon>Pyroglyphidae</taxon>
        <taxon>Dermatophagoidinae</taxon>
        <taxon>Dermatophagoides</taxon>
    </lineage>
</organism>
<proteinExistence type="inferred from homology"/>
<dbReference type="InterPro" id="IPR018940">
    <property type="entry name" value="EF-1_beta_acid_region_euk"/>
</dbReference>
<dbReference type="GO" id="GO:0003746">
    <property type="term" value="F:translation elongation factor activity"/>
    <property type="evidence" value="ECO:0007669"/>
    <property type="project" value="UniProtKB-KW"/>
</dbReference>
<feature type="coiled-coil region" evidence="5">
    <location>
        <begin position="155"/>
        <end position="182"/>
    </location>
</feature>
<feature type="domain" description="Translation elongation factor EF1B beta/delta subunit guanine nucleotide exchange" evidence="7">
    <location>
        <begin position="256"/>
        <end position="342"/>
    </location>
</feature>
<evidence type="ECO:0000259" key="7">
    <source>
        <dbReference type="SMART" id="SM00888"/>
    </source>
</evidence>
<evidence type="ECO:0000256" key="3">
    <source>
        <dbReference type="ARBA" id="ARBA00022917"/>
    </source>
</evidence>
<accession>A0A6P6Y2A7</accession>
<evidence type="ECO:0000256" key="5">
    <source>
        <dbReference type="SAM" id="Coils"/>
    </source>
</evidence>
<dbReference type="InterPro" id="IPR036219">
    <property type="entry name" value="eEF-1beta-like_sf"/>
</dbReference>
<evidence type="ECO:0000313" key="8">
    <source>
        <dbReference type="Proteomes" id="UP000515146"/>
    </source>
</evidence>
<protein>
    <submittedName>
        <fullName evidence="9">Elongation factor 1-delta-like isoform X1</fullName>
    </submittedName>
</protein>
<dbReference type="PANTHER" id="PTHR11595:SF21">
    <property type="entry name" value="ELONGATION FACTOR 1-BETA"/>
    <property type="match status" value="1"/>
</dbReference>
<sequence>MPAKALLNELQSLQTFQYWQVENVSCSASSKNVKSSKKANKKTKNAVTSSLLMNNDNEHLVDMNKSDDNVVIVHQSSHDSNSTTDTVKKHPNIDKNKVNLNNEVIIDDDKCICPPFYHEHDDDDDHNSIVCDIVRIRKIIQLTLASTNENRSTGCRAGDERIQQLEKRVSEMESTIQKLTSMLSQLMTTCVSQQKSANKSTPAQSKAKPAPANNDDDDDDVDLFGSDDDEAADELRQKRLDEYAAKKAKKPAAVAKSSVVLDIKPWDDETDMKEMERLVRTVKMDGLVWGASKLVPLAYGIKKLQIVCVIEDEKVSVEELGEKLAEFEDHVQSVDVAAFNKI</sequence>
<dbReference type="GO" id="GO:0005085">
    <property type="term" value="F:guanyl-nucleotide exchange factor activity"/>
    <property type="evidence" value="ECO:0007669"/>
    <property type="project" value="TreeGrafter"/>
</dbReference>
<dbReference type="GO" id="GO:0005829">
    <property type="term" value="C:cytosol"/>
    <property type="evidence" value="ECO:0007669"/>
    <property type="project" value="TreeGrafter"/>
</dbReference>
<dbReference type="InterPro" id="IPR014717">
    <property type="entry name" value="Transl_elong_EF1B/ribsomal_bS6"/>
</dbReference>
<dbReference type="CDD" id="cd00292">
    <property type="entry name" value="EF1B"/>
    <property type="match status" value="1"/>
</dbReference>
<feature type="compositionally biased region" description="Polar residues" evidence="6">
    <location>
        <begin position="193"/>
        <end position="204"/>
    </location>
</feature>
<dbReference type="Gene3D" id="3.30.70.60">
    <property type="match status" value="1"/>
</dbReference>
<dbReference type="PROSITE" id="PS00824">
    <property type="entry name" value="EF1BD_1"/>
    <property type="match status" value="1"/>
</dbReference>
<reference evidence="9" key="1">
    <citation type="submission" date="2025-08" db="UniProtKB">
        <authorList>
            <consortium name="RefSeq"/>
        </authorList>
    </citation>
    <scope>IDENTIFICATION</scope>
    <source>
        <strain evidence="9">Airmid</strain>
    </source>
</reference>
<dbReference type="InterPro" id="IPR049720">
    <property type="entry name" value="EF1B_bsu/dsu"/>
</dbReference>
<name>A0A6P6Y2A7_DERPT</name>
<dbReference type="GO" id="GO:0005853">
    <property type="term" value="C:eukaryotic translation elongation factor 1 complex"/>
    <property type="evidence" value="ECO:0007669"/>
    <property type="project" value="InterPro"/>
</dbReference>
<dbReference type="AlphaFoldDB" id="A0A6P6Y2A7"/>
<dbReference type="KEGG" id="dpte:113793393"/>
<dbReference type="RefSeq" id="XP_027199221.1">
    <property type="nucleotide sequence ID" value="XM_027343420.1"/>
</dbReference>
<dbReference type="Proteomes" id="UP000515146">
    <property type="component" value="Unplaced"/>
</dbReference>
<dbReference type="Pfam" id="PF10587">
    <property type="entry name" value="EF-1_beta_acid"/>
    <property type="match status" value="1"/>
</dbReference>
<dbReference type="InParanoid" id="A0A6P6Y2A7"/>
<dbReference type="SUPFAM" id="SSF54984">
    <property type="entry name" value="eEF-1beta-like"/>
    <property type="match status" value="1"/>
</dbReference>
<keyword evidence="5" id="KW-0175">Coiled coil</keyword>
<keyword evidence="3 4" id="KW-0648">Protein biosynthesis</keyword>
<keyword evidence="2 4" id="KW-0251">Elongation factor</keyword>
<keyword evidence="8" id="KW-1185">Reference proteome</keyword>
<evidence type="ECO:0000256" key="2">
    <source>
        <dbReference type="ARBA" id="ARBA00022768"/>
    </source>
</evidence>
<dbReference type="PROSITE" id="PS00825">
    <property type="entry name" value="EF1BD_2"/>
    <property type="match status" value="1"/>
</dbReference>
<dbReference type="InterPro" id="IPR001326">
    <property type="entry name" value="Transl_elong_EF1B_B/D_CS"/>
</dbReference>
<evidence type="ECO:0000313" key="9">
    <source>
        <dbReference type="RefSeq" id="XP_027199221.1"/>
    </source>
</evidence>
<evidence type="ECO:0000256" key="6">
    <source>
        <dbReference type="SAM" id="MobiDB-lite"/>
    </source>
</evidence>
<gene>
    <name evidence="9" type="primary">LOC113793393</name>
</gene>
<dbReference type="FunCoup" id="A0A6P6Y2A7">
    <property type="interactions" value="121"/>
</dbReference>
<dbReference type="SMART" id="SM00888">
    <property type="entry name" value="EF1_GNE"/>
    <property type="match status" value="1"/>
</dbReference>
<feature type="compositionally biased region" description="Acidic residues" evidence="6">
    <location>
        <begin position="214"/>
        <end position="227"/>
    </location>
</feature>
<dbReference type="PANTHER" id="PTHR11595">
    <property type="entry name" value="EF-HAND AND COILED-COIL DOMAIN-CONTAINING FAMILY MEMBER"/>
    <property type="match status" value="1"/>
</dbReference>
<evidence type="ECO:0000256" key="4">
    <source>
        <dbReference type="RuleBase" id="RU003791"/>
    </source>
</evidence>
<dbReference type="FunFam" id="3.30.70.60:FF:000001">
    <property type="entry name" value="Elongation factor 1-beta 1 like"/>
    <property type="match status" value="1"/>
</dbReference>
<evidence type="ECO:0000256" key="1">
    <source>
        <dbReference type="ARBA" id="ARBA00007411"/>
    </source>
</evidence>
<dbReference type="Pfam" id="PF00736">
    <property type="entry name" value="EF1_GNE"/>
    <property type="match status" value="1"/>
</dbReference>
<dbReference type="InterPro" id="IPR014038">
    <property type="entry name" value="EF1B_bsu/dsu_GNE"/>
</dbReference>
<feature type="region of interest" description="Disordered" evidence="6">
    <location>
        <begin position="193"/>
        <end position="227"/>
    </location>
</feature>